<dbReference type="Proteomes" id="UP001396334">
    <property type="component" value="Unassembled WGS sequence"/>
</dbReference>
<proteinExistence type="predicted"/>
<keyword evidence="3" id="KW-1185">Reference proteome</keyword>
<evidence type="ECO:0000256" key="1">
    <source>
        <dbReference type="SAM" id="MobiDB-lite"/>
    </source>
</evidence>
<feature type="compositionally biased region" description="Acidic residues" evidence="1">
    <location>
        <begin position="137"/>
        <end position="163"/>
    </location>
</feature>
<feature type="compositionally biased region" description="Polar residues" evidence="1">
    <location>
        <begin position="14"/>
        <end position="43"/>
    </location>
</feature>
<reference evidence="2 3" key="1">
    <citation type="journal article" date="2024" name="G3 (Bethesda)">
        <title>Genome assembly of Hibiscus sabdariffa L. provides insights into metabolisms of medicinal natural products.</title>
        <authorList>
            <person name="Kim T."/>
        </authorList>
    </citation>
    <scope>NUCLEOTIDE SEQUENCE [LARGE SCALE GENOMIC DNA]</scope>
    <source>
        <strain evidence="2">TK-2024</strain>
        <tissue evidence="2">Old leaves</tissue>
    </source>
</reference>
<evidence type="ECO:0000313" key="2">
    <source>
        <dbReference type="EMBL" id="KAK8987832.1"/>
    </source>
</evidence>
<sequence>MYLLTIYTQVPPRNHQTSPRFSTSFPHSPQALNTRTGHATTHAASPRVSYLRLLLLSRVLQPPQPLLLRSVRFLTRFLSSGPAFKFSTAQTKSHKQENEMSFATDSPVHSSSSDDFAALIDAELEVGSSGSSSAEHDNEEEEIDGDNDDNDHEENEDDGEDELTDHQYIFL</sequence>
<dbReference type="EMBL" id="JBBPBN010000059">
    <property type="protein sequence ID" value="KAK8987832.1"/>
    <property type="molecule type" value="Genomic_DNA"/>
</dbReference>
<name>A0ABR2PHB0_9ROSI</name>
<feature type="region of interest" description="Disordered" evidence="1">
    <location>
        <begin position="13"/>
        <end position="43"/>
    </location>
</feature>
<comment type="caution">
    <text evidence="2">The sequence shown here is derived from an EMBL/GenBank/DDBJ whole genome shotgun (WGS) entry which is preliminary data.</text>
</comment>
<feature type="region of interest" description="Disordered" evidence="1">
    <location>
        <begin position="87"/>
        <end position="171"/>
    </location>
</feature>
<accession>A0ABR2PHB0</accession>
<organism evidence="2 3">
    <name type="scientific">Hibiscus sabdariffa</name>
    <name type="common">roselle</name>
    <dbReference type="NCBI Taxonomy" id="183260"/>
    <lineage>
        <taxon>Eukaryota</taxon>
        <taxon>Viridiplantae</taxon>
        <taxon>Streptophyta</taxon>
        <taxon>Embryophyta</taxon>
        <taxon>Tracheophyta</taxon>
        <taxon>Spermatophyta</taxon>
        <taxon>Magnoliopsida</taxon>
        <taxon>eudicotyledons</taxon>
        <taxon>Gunneridae</taxon>
        <taxon>Pentapetalae</taxon>
        <taxon>rosids</taxon>
        <taxon>malvids</taxon>
        <taxon>Malvales</taxon>
        <taxon>Malvaceae</taxon>
        <taxon>Malvoideae</taxon>
        <taxon>Hibiscus</taxon>
    </lineage>
</organism>
<gene>
    <name evidence="2" type="ORF">V6N11_065438</name>
</gene>
<evidence type="ECO:0000313" key="3">
    <source>
        <dbReference type="Proteomes" id="UP001396334"/>
    </source>
</evidence>
<protein>
    <submittedName>
        <fullName evidence="2">Uncharacterized protein</fullName>
    </submittedName>
</protein>
<feature type="compositionally biased region" description="Polar residues" evidence="1">
    <location>
        <begin position="99"/>
        <end position="114"/>
    </location>
</feature>